<reference evidence="3 4" key="1">
    <citation type="submission" date="2016-10" db="EMBL/GenBank/DDBJ databases">
        <authorList>
            <person name="de Groot N.N."/>
        </authorList>
    </citation>
    <scope>NUCLEOTIDE SEQUENCE [LARGE SCALE GENOMIC DNA]</scope>
    <source>
        <strain evidence="3 4">DSM 4180</strain>
    </source>
</reference>
<keyword evidence="1" id="KW-0732">Signal</keyword>
<dbReference type="SMART" id="SM00935">
    <property type="entry name" value="OmpH"/>
    <property type="match status" value="1"/>
</dbReference>
<name>A0A1I4RR44_ECTMO</name>
<keyword evidence="4" id="KW-1185">Reference proteome</keyword>
<dbReference type="Pfam" id="PF03938">
    <property type="entry name" value="OmpH"/>
    <property type="match status" value="1"/>
</dbReference>
<dbReference type="GO" id="GO:0050821">
    <property type="term" value="P:protein stabilization"/>
    <property type="evidence" value="ECO:0007669"/>
    <property type="project" value="TreeGrafter"/>
</dbReference>
<protein>
    <submittedName>
        <fullName evidence="3">Periplasmic chaperone for outer membrane proteins Skp</fullName>
    </submittedName>
</protein>
<dbReference type="PANTHER" id="PTHR35089:SF1">
    <property type="entry name" value="CHAPERONE PROTEIN SKP"/>
    <property type="match status" value="1"/>
</dbReference>
<proteinExistence type="inferred from homology"/>
<gene>
    <name evidence="3" type="ORF">SAMN05421721_10935</name>
</gene>
<evidence type="ECO:0000313" key="3">
    <source>
        <dbReference type="EMBL" id="SFM54656.1"/>
    </source>
</evidence>
<evidence type="ECO:0000256" key="2">
    <source>
        <dbReference type="PIRNR" id="PIRNR002094"/>
    </source>
</evidence>
<accession>A0A1I4RR44</accession>
<dbReference type="GO" id="GO:0005829">
    <property type="term" value="C:cytosol"/>
    <property type="evidence" value="ECO:0007669"/>
    <property type="project" value="TreeGrafter"/>
</dbReference>
<comment type="similarity">
    <text evidence="2">Belongs to the skp family.</text>
</comment>
<dbReference type="OrthoDB" id="5294628at2"/>
<dbReference type="Gene3D" id="3.30.910.20">
    <property type="entry name" value="Skp domain"/>
    <property type="match status" value="1"/>
</dbReference>
<dbReference type="PANTHER" id="PTHR35089">
    <property type="entry name" value="CHAPERONE PROTEIN SKP"/>
    <property type="match status" value="1"/>
</dbReference>
<organism evidence="3 4">
    <name type="scientific">Ectothiorhodospira mobilis</name>
    <dbReference type="NCBI Taxonomy" id="195064"/>
    <lineage>
        <taxon>Bacteria</taxon>
        <taxon>Pseudomonadati</taxon>
        <taxon>Pseudomonadota</taxon>
        <taxon>Gammaproteobacteria</taxon>
        <taxon>Chromatiales</taxon>
        <taxon>Ectothiorhodospiraceae</taxon>
        <taxon>Ectothiorhodospira</taxon>
    </lineage>
</organism>
<dbReference type="Proteomes" id="UP000199556">
    <property type="component" value="Unassembled WGS sequence"/>
</dbReference>
<dbReference type="STRING" id="195064.SAMN05421721_10935"/>
<dbReference type="SUPFAM" id="SSF111384">
    <property type="entry name" value="OmpH-like"/>
    <property type="match status" value="1"/>
</dbReference>
<dbReference type="EMBL" id="FOUO01000009">
    <property type="protein sequence ID" value="SFM54656.1"/>
    <property type="molecule type" value="Genomic_DNA"/>
</dbReference>
<sequence length="177" mass="20686">MKRHIRPLGYVLGLIILLAVPAVTLAADAVAFVNISRVMEQCPQTEALFKQLEQEFSPREAELVAERDALREMQQRLERDAEIMGSDERSELQREFRNRSREFQHNQEMFQEDLNSRRNEELARVQRLVQSVILDIAQRDELDLVVTERTVVYASDRADITGRVLEELRRRYESSGE</sequence>
<dbReference type="GO" id="GO:0051082">
    <property type="term" value="F:unfolded protein binding"/>
    <property type="evidence" value="ECO:0007669"/>
    <property type="project" value="InterPro"/>
</dbReference>
<dbReference type="AlphaFoldDB" id="A0A1I4RR44"/>
<evidence type="ECO:0000313" key="4">
    <source>
        <dbReference type="Proteomes" id="UP000199556"/>
    </source>
</evidence>
<dbReference type="InterPro" id="IPR005632">
    <property type="entry name" value="Chaperone_Skp"/>
</dbReference>
<dbReference type="PIRSF" id="PIRSF002094">
    <property type="entry name" value="OMP26_Skp"/>
    <property type="match status" value="1"/>
</dbReference>
<dbReference type="InterPro" id="IPR024930">
    <property type="entry name" value="Skp_dom_sf"/>
</dbReference>
<evidence type="ECO:0000256" key="1">
    <source>
        <dbReference type="ARBA" id="ARBA00022729"/>
    </source>
</evidence>
<dbReference type="RefSeq" id="WP_090485593.1">
    <property type="nucleotide sequence ID" value="NZ_FOUO01000009.1"/>
</dbReference>